<dbReference type="PANTHER" id="PTHR30576:SF21">
    <property type="entry name" value="UDP-GLUCOSE:UNDECAPRENYL-PHOSPHATE GLUCOSE-1-PHOSPHATE TRANSFERASE"/>
    <property type="match status" value="1"/>
</dbReference>
<dbReference type="EC" id="2.7.8.31" evidence="9"/>
<feature type="transmembrane region" description="Helical" evidence="7">
    <location>
        <begin position="78"/>
        <end position="99"/>
    </location>
</feature>
<keyword evidence="4 7" id="KW-0812">Transmembrane</keyword>
<keyword evidence="6 7" id="KW-0472">Membrane</keyword>
<dbReference type="GO" id="GO:0009242">
    <property type="term" value="P:colanic acid biosynthetic process"/>
    <property type="evidence" value="ECO:0007669"/>
    <property type="project" value="TreeGrafter"/>
</dbReference>
<feature type="domain" description="Bacterial sugar transferase" evidence="8">
    <location>
        <begin position="277"/>
        <end position="459"/>
    </location>
</feature>
<evidence type="ECO:0000259" key="8">
    <source>
        <dbReference type="Pfam" id="PF02397"/>
    </source>
</evidence>
<sequence length="467" mass="53054">MGYGSRIKYYGEESSVGFKIVDIFVISMILFLVSDLYLDGFTTIYQLILSLFAVVYFVVSDVAGVYRPYKYLSFKQNFFAIVMTWSICVALSLIVGFFLKISEDYSRLVIGLWFALTPLCLVGWRWLVHGMFRVIFPGDKHRSKAIIIGATGSGLQLAQELKQHRSSREVLVGFYDDRSLDRIGLHRLSSPLRGKIDDALMLAKSHSVQKVYIALPMEAAKRIKQILNAFADSNAHVYVVPDFFTFDLMQSRLKNIGKVVTLSVYDTPFYGFASLIKRIEDIILASIIITLISPVLLFVAIGVKLSSPGPVIFKQERYGLDGKPIKVWKFRSMRAMDNGSVVKQATKNDPRVTQFGAFIRRTSLDELPQFINVITGQMSIVGPRPHAVAHNEEYRGQIDKYMLRHHVKPGITGWAQINGYRGETDTLDKMEKRVEFDLSYIQTWSLWLDLKIIFLTVLKGFVGKTAY</sequence>
<comment type="similarity">
    <text evidence="2">Belongs to the bacterial sugar transferase family.</text>
</comment>
<accession>A0A1N6M4C1</accession>
<evidence type="ECO:0000256" key="6">
    <source>
        <dbReference type="ARBA" id="ARBA00023136"/>
    </source>
</evidence>
<proteinExistence type="inferred from homology"/>
<reference evidence="9 10" key="1">
    <citation type="submission" date="2016-12" db="EMBL/GenBank/DDBJ databases">
        <authorList>
            <person name="Song W.-J."/>
            <person name="Kurnit D.M."/>
        </authorList>
    </citation>
    <scope>NUCLEOTIDE SEQUENCE [LARGE SCALE GENOMIC DNA]</scope>
    <source>
        <strain evidence="9 10">CECT 9026</strain>
    </source>
</reference>
<keyword evidence="5 7" id="KW-1133">Transmembrane helix</keyword>
<dbReference type="EMBL" id="FSSB01000011">
    <property type="protein sequence ID" value="SIO94282.1"/>
    <property type="molecule type" value="Genomic_DNA"/>
</dbReference>
<evidence type="ECO:0000313" key="10">
    <source>
        <dbReference type="Proteomes" id="UP000184774"/>
    </source>
</evidence>
<dbReference type="InterPro" id="IPR003362">
    <property type="entry name" value="Bact_transf"/>
</dbReference>
<evidence type="ECO:0000256" key="7">
    <source>
        <dbReference type="SAM" id="Phobius"/>
    </source>
</evidence>
<evidence type="ECO:0000256" key="2">
    <source>
        <dbReference type="ARBA" id="ARBA00006464"/>
    </source>
</evidence>
<dbReference type="NCBIfam" id="TIGR03023">
    <property type="entry name" value="WcaJ_sugtrans"/>
    <property type="match status" value="1"/>
</dbReference>
<dbReference type="RefSeq" id="WP_074372825.1">
    <property type="nucleotide sequence ID" value="NZ_AP024907.1"/>
</dbReference>
<dbReference type="GO" id="GO:0089702">
    <property type="term" value="F:undecaprenyl-phosphate glucose phosphotransferase activity"/>
    <property type="evidence" value="ECO:0007669"/>
    <property type="project" value="UniProtKB-EC"/>
</dbReference>
<comment type="subcellular location">
    <subcellularLocation>
        <location evidence="1">Membrane</location>
        <topology evidence="1">Multi-pass membrane protein</topology>
    </subcellularLocation>
</comment>
<dbReference type="InterPro" id="IPR036291">
    <property type="entry name" value="NAD(P)-bd_dom_sf"/>
</dbReference>
<dbReference type="InterPro" id="IPR017475">
    <property type="entry name" value="EPS_sugar_tfrase"/>
</dbReference>
<dbReference type="InterPro" id="IPR017473">
    <property type="entry name" value="Undecaprenyl-P_gluc_Ptfrase"/>
</dbReference>
<evidence type="ECO:0000256" key="3">
    <source>
        <dbReference type="ARBA" id="ARBA00022679"/>
    </source>
</evidence>
<organism evidence="9 10">
    <name type="scientific">Vibrio spartinae</name>
    <dbReference type="NCBI Taxonomy" id="1918945"/>
    <lineage>
        <taxon>Bacteria</taxon>
        <taxon>Pseudomonadati</taxon>
        <taxon>Pseudomonadota</taxon>
        <taxon>Gammaproteobacteria</taxon>
        <taxon>Vibrionales</taxon>
        <taxon>Vibrionaceae</taxon>
        <taxon>Vibrio</taxon>
    </lineage>
</organism>
<dbReference type="OrthoDB" id="9808602at2"/>
<gene>
    <name evidence="9" type="primary">wcaJ</name>
    <name evidence="9" type="ORF">VSP9026_01973</name>
</gene>
<evidence type="ECO:0000313" key="9">
    <source>
        <dbReference type="EMBL" id="SIO94282.1"/>
    </source>
</evidence>
<feature type="transmembrane region" description="Helical" evidence="7">
    <location>
        <begin position="20"/>
        <end position="38"/>
    </location>
</feature>
<dbReference type="AlphaFoldDB" id="A0A1N6M4C1"/>
<dbReference type="PANTHER" id="PTHR30576">
    <property type="entry name" value="COLANIC BIOSYNTHESIS UDP-GLUCOSE LIPID CARRIER TRANSFERASE"/>
    <property type="match status" value="1"/>
</dbReference>
<protein>
    <submittedName>
        <fullName evidence="9">UDP-glucose:undecaprenyl-phosphate glucose-1-phosphate transferase</fullName>
        <ecNumber evidence="9">2.7.8.31</ecNumber>
    </submittedName>
</protein>
<dbReference type="NCBIfam" id="TIGR03025">
    <property type="entry name" value="EPS_sugtrans"/>
    <property type="match status" value="1"/>
</dbReference>
<dbReference type="Gene3D" id="3.40.50.720">
    <property type="entry name" value="NAD(P)-binding Rossmann-like Domain"/>
    <property type="match status" value="1"/>
</dbReference>
<dbReference type="Pfam" id="PF13727">
    <property type="entry name" value="CoA_binding_3"/>
    <property type="match status" value="1"/>
</dbReference>
<feature type="transmembrane region" description="Helical" evidence="7">
    <location>
        <begin position="105"/>
        <end position="127"/>
    </location>
</feature>
<keyword evidence="3 9" id="KW-0808">Transferase</keyword>
<dbReference type="GO" id="GO:0016020">
    <property type="term" value="C:membrane"/>
    <property type="evidence" value="ECO:0007669"/>
    <property type="project" value="UniProtKB-SubCell"/>
</dbReference>
<evidence type="ECO:0000256" key="5">
    <source>
        <dbReference type="ARBA" id="ARBA00022989"/>
    </source>
</evidence>
<name>A0A1N6M4C1_9VIBR</name>
<feature type="transmembrane region" description="Helical" evidence="7">
    <location>
        <begin position="44"/>
        <end position="66"/>
    </location>
</feature>
<dbReference type="Pfam" id="PF02397">
    <property type="entry name" value="Bac_transf"/>
    <property type="match status" value="1"/>
</dbReference>
<dbReference type="SUPFAM" id="SSF51735">
    <property type="entry name" value="NAD(P)-binding Rossmann-fold domains"/>
    <property type="match status" value="1"/>
</dbReference>
<evidence type="ECO:0000256" key="1">
    <source>
        <dbReference type="ARBA" id="ARBA00004141"/>
    </source>
</evidence>
<dbReference type="Proteomes" id="UP000184774">
    <property type="component" value="Unassembled WGS sequence"/>
</dbReference>
<feature type="transmembrane region" description="Helical" evidence="7">
    <location>
        <begin position="282"/>
        <end position="303"/>
    </location>
</feature>
<evidence type="ECO:0000256" key="4">
    <source>
        <dbReference type="ARBA" id="ARBA00022692"/>
    </source>
</evidence>